<comment type="caution">
    <text evidence="1">The sequence shown here is derived from an EMBL/GenBank/DDBJ whole genome shotgun (WGS) entry which is preliminary data.</text>
</comment>
<dbReference type="EMBL" id="QKRW01000011">
    <property type="protein sequence ID" value="RAL65050.1"/>
    <property type="molecule type" value="Genomic_DNA"/>
</dbReference>
<dbReference type="Proteomes" id="UP000249056">
    <property type="component" value="Unassembled WGS sequence"/>
</dbReference>
<sequence>MDEAQQKHHRKKAIDMIRKMYIDDGRVAVIAGHFMLWDDKKADLIKVWTPNDAIIYSHIIYLDIPADIIQEYRSKDEKKHRFPASKKQLQEWMQREVAGLGKVCAENEILLMSVHTSDPLNRVLSLLYNFMGQSEPINLYHAKTKTDDFVARSQGQLETALVIDGDRTLVSEDTGELFWQIWMARHGLNYVEHDDPTKVLFKSELGYSYTAFRQATLIYDELTDKAEFEDICHEVASMSADMEMLKAANNAIFVVSEVHNRSKTMEAELLNASITMVSGHFRSCSREYMATSGCQKASIIKLTDQNFLQSMLRREIRPTKLQIRHSTGRTCETVGDTTRDARIKGPALMDCHRSIGRYLAVEHISDLMGVESYEIPHFQGHQQPGIDYFTRGKH</sequence>
<evidence type="ECO:0000313" key="2">
    <source>
        <dbReference type="Proteomes" id="UP000249056"/>
    </source>
</evidence>
<protein>
    <submittedName>
        <fullName evidence="1">Uncharacterized protein</fullName>
    </submittedName>
</protein>
<accession>A0A395IXN7</accession>
<dbReference type="Gene3D" id="3.40.50.300">
    <property type="entry name" value="P-loop containing nucleotide triphosphate hydrolases"/>
    <property type="match status" value="1"/>
</dbReference>
<dbReference type="OrthoDB" id="5416609at2759"/>
<proteinExistence type="predicted"/>
<dbReference type="InterPro" id="IPR027417">
    <property type="entry name" value="P-loop_NTPase"/>
</dbReference>
<name>A0A395IXN7_9HELO</name>
<dbReference type="AlphaFoldDB" id="A0A395IXN7"/>
<reference evidence="1 2" key="1">
    <citation type="submission" date="2018-06" db="EMBL/GenBank/DDBJ databases">
        <title>Genome Sequence of the Brown Rot Fungal Pathogen Monilinia fructigena.</title>
        <authorList>
            <person name="Landi L."/>
            <person name="De Miccolis Angelini R.M."/>
            <person name="Pollastro S."/>
            <person name="Abate D."/>
            <person name="Faretra F."/>
            <person name="Romanazzi G."/>
        </authorList>
    </citation>
    <scope>NUCLEOTIDE SEQUENCE [LARGE SCALE GENOMIC DNA]</scope>
    <source>
        <strain evidence="1 2">Mfrg269</strain>
    </source>
</reference>
<keyword evidence="2" id="KW-1185">Reference proteome</keyword>
<organism evidence="1 2">
    <name type="scientific">Monilinia fructigena</name>
    <dbReference type="NCBI Taxonomy" id="38457"/>
    <lineage>
        <taxon>Eukaryota</taxon>
        <taxon>Fungi</taxon>
        <taxon>Dikarya</taxon>
        <taxon>Ascomycota</taxon>
        <taxon>Pezizomycotina</taxon>
        <taxon>Leotiomycetes</taxon>
        <taxon>Helotiales</taxon>
        <taxon>Sclerotiniaceae</taxon>
        <taxon>Monilinia</taxon>
    </lineage>
</organism>
<evidence type="ECO:0000313" key="1">
    <source>
        <dbReference type="EMBL" id="RAL65050.1"/>
    </source>
</evidence>
<gene>
    <name evidence="1" type="ORF">DID88_001157</name>
</gene>
<dbReference type="Pfam" id="PF13207">
    <property type="entry name" value="AAA_17"/>
    <property type="match status" value="1"/>
</dbReference>